<evidence type="ECO:0000256" key="7">
    <source>
        <dbReference type="ARBA" id="ARBA00022989"/>
    </source>
</evidence>
<dbReference type="Pfam" id="PF03169">
    <property type="entry name" value="OPT"/>
    <property type="match status" value="1"/>
</dbReference>
<evidence type="ECO:0000256" key="2">
    <source>
        <dbReference type="ARBA" id="ARBA00008807"/>
    </source>
</evidence>
<dbReference type="NCBIfam" id="TIGR00728">
    <property type="entry name" value="OPT_sfam"/>
    <property type="match status" value="1"/>
</dbReference>
<comment type="caution">
    <text evidence="10">The sequence shown here is derived from an EMBL/GenBank/DDBJ whole genome shotgun (WGS) entry which is preliminary data.</text>
</comment>
<feature type="transmembrane region" description="Helical" evidence="9">
    <location>
        <begin position="549"/>
        <end position="572"/>
    </location>
</feature>
<sequence>MDETLEKKADVAQVSEIEITSTSSADETSCSPAFEIDTEKILEFVLDKVRYVSTEEALQILVHAQDYHADDYNFPIDTMDKIDKLVSLSAGGKEGTDEFYDIEMRIEATLMKYYSPYPEVRAVVSPIDDPSAYVETPRAYFIGLFWSAVGSYICELFQPRQPSITLPATVLQLLVYPSGLLLARVLPNWSCTVRGHNISLNPGPWTYKEQMFTTIMVNTGGRFSNLINHVLIISLPVFFDQSWGLQFGFMLLMNISTEFFGFGMAGVLRRWVVWNPKAVWPTIMPTLAINKALMLPESKIAINGWTITRYRLLFLCMAVSFVYFFLPNFLFKALSTFNWMTWIAPQNKNLAIVTGSKLGLGFNPITTFDWNVINYTSPLVKPFFATLNLYAGALGSGLLILALYYKNYKYSAYLPINSANTFANDGHQYNVSRVSTGSVLNRANYENYSPPYLSIGNLIRQGSAFAQYTLSFVFVLLTDWKLLVDTFAGIYRGLFRKREKSQVSEYSDPMNKLISVYEEVPDWWYFTIIIVCFLMGVIAFEVYPVNVPVWIIPTILAISMAMLVPGAIVYAVSGYQLVLNDFMALLGGYLIPGNGIGTLMCRFYGWNMDVQAETFVSDLKLGHYAKIPPRAVFRGQMVATTLHLFVTIGSIKTIVATMPGLCTSAQESKFTCPTENGMFTSATMFGTIGPDRVFNTLYPGLVYCFLVGFLVAVLTWYGRRRFPNILRYVHPLIIMAGFSVWGQTYNLSYYTPGLIAAFFFMYIIKRRYIAWWTKYNYVLTSGLTAGTAFSAIVIFGAINYTQTEVVWWGNTVSSAGVDGTQTALLEVPEDGYFGLPIGEFA</sequence>
<keyword evidence="7 9" id="KW-1133">Transmembrane helix</keyword>
<feature type="transmembrane region" description="Helical" evidence="9">
    <location>
        <begin position="776"/>
        <end position="798"/>
    </location>
</feature>
<dbReference type="NCBIfam" id="TIGR00727">
    <property type="entry name" value="ISP4_OPT"/>
    <property type="match status" value="1"/>
</dbReference>
<organism evidence="10 11">
    <name type="scientific">Myxozyma melibiosi</name>
    <dbReference type="NCBI Taxonomy" id="54550"/>
    <lineage>
        <taxon>Eukaryota</taxon>
        <taxon>Fungi</taxon>
        <taxon>Dikarya</taxon>
        <taxon>Ascomycota</taxon>
        <taxon>Saccharomycotina</taxon>
        <taxon>Lipomycetes</taxon>
        <taxon>Lipomycetales</taxon>
        <taxon>Lipomycetaceae</taxon>
        <taxon>Myxozyma</taxon>
    </lineage>
</organism>
<evidence type="ECO:0000256" key="4">
    <source>
        <dbReference type="ARBA" id="ARBA00022692"/>
    </source>
</evidence>
<accession>A0ABR1F2J3</accession>
<keyword evidence="8 9" id="KW-0472">Membrane</keyword>
<feature type="transmembrane region" description="Helical" evidence="9">
    <location>
        <begin position="725"/>
        <end position="741"/>
    </location>
</feature>
<feature type="transmembrane region" description="Helical" evidence="9">
    <location>
        <begin position="700"/>
        <end position="718"/>
    </location>
</feature>
<evidence type="ECO:0000313" key="10">
    <source>
        <dbReference type="EMBL" id="KAK7204071.1"/>
    </source>
</evidence>
<keyword evidence="3" id="KW-0813">Transport</keyword>
<dbReference type="PANTHER" id="PTHR22601">
    <property type="entry name" value="ISP4 LIKE PROTEIN"/>
    <property type="match status" value="1"/>
</dbReference>
<evidence type="ECO:0000256" key="5">
    <source>
        <dbReference type="ARBA" id="ARBA00022856"/>
    </source>
</evidence>
<keyword evidence="6" id="KW-0653">Protein transport</keyword>
<keyword evidence="5" id="KW-0571">Peptide transport</keyword>
<feature type="transmembrane region" description="Helical" evidence="9">
    <location>
        <begin position="383"/>
        <end position="405"/>
    </location>
</feature>
<dbReference type="RefSeq" id="XP_064767104.1">
    <property type="nucleotide sequence ID" value="XM_064914789.1"/>
</dbReference>
<proteinExistence type="inferred from homology"/>
<dbReference type="EMBL" id="JBBJBU010000009">
    <property type="protein sequence ID" value="KAK7204071.1"/>
    <property type="molecule type" value="Genomic_DNA"/>
</dbReference>
<evidence type="ECO:0000256" key="1">
    <source>
        <dbReference type="ARBA" id="ARBA00004141"/>
    </source>
</evidence>
<keyword evidence="11" id="KW-1185">Reference proteome</keyword>
<dbReference type="InterPro" id="IPR004648">
    <property type="entry name" value="Oligpept_transpt"/>
</dbReference>
<comment type="similarity">
    <text evidence="2">Belongs to the oligopeptide OPT transporter family.</text>
</comment>
<feature type="transmembrane region" description="Helical" evidence="9">
    <location>
        <begin position="747"/>
        <end position="764"/>
    </location>
</feature>
<evidence type="ECO:0000256" key="3">
    <source>
        <dbReference type="ARBA" id="ARBA00022448"/>
    </source>
</evidence>
<name>A0ABR1F2J3_9ASCO</name>
<gene>
    <name evidence="10" type="ORF">BZA70DRAFT_305490</name>
</gene>
<dbReference type="InterPro" id="IPR004813">
    <property type="entry name" value="OPT"/>
</dbReference>
<feature type="transmembrane region" description="Helical" evidence="9">
    <location>
        <begin position="245"/>
        <end position="268"/>
    </location>
</feature>
<dbReference type="Proteomes" id="UP001498771">
    <property type="component" value="Unassembled WGS sequence"/>
</dbReference>
<evidence type="ECO:0000256" key="9">
    <source>
        <dbReference type="SAM" id="Phobius"/>
    </source>
</evidence>
<comment type="subcellular location">
    <subcellularLocation>
        <location evidence="1">Membrane</location>
        <topology evidence="1">Multi-pass membrane protein</topology>
    </subcellularLocation>
</comment>
<evidence type="ECO:0000256" key="8">
    <source>
        <dbReference type="ARBA" id="ARBA00023136"/>
    </source>
</evidence>
<feature type="transmembrane region" description="Helical" evidence="9">
    <location>
        <begin position="584"/>
        <end position="605"/>
    </location>
</feature>
<evidence type="ECO:0000313" key="11">
    <source>
        <dbReference type="Proteomes" id="UP001498771"/>
    </source>
</evidence>
<feature type="transmembrane region" description="Helical" evidence="9">
    <location>
        <begin position="312"/>
        <end position="331"/>
    </location>
</feature>
<feature type="transmembrane region" description="Helical" evidence="9">
    <location>
        <begin position="523"/>
        <end position="543"/>
    </location>
</feature>
<evidence type="ECO:0000256" key="6">
    <source>
        <dbReference type="ARBA" id="ARBA00022927"/>
    </source>
</evidence>
<keyword evidence="4 9" id="KW-0812">Transmembrane</keyword>
<protein>
    <submittedName>
        <fullName evidence="10">OPT oligopeptide transporter protein-domain-containing protein</fullName>
    </submittedName>
</protein>
<reference evidence="10 11" key="1">
    <citation type="submission" date="2024-03" db="EMBL/GenBank/DDBJ databases">
        <title>Genome-scale model development and genomic sequencing of the oleaginous clade Lipomyces.</title>
        <authorList>
            <consortium name="Lawrence Berkeley National Laboratory"/>
            <person name="Czajka J.J."/>
            <person name="Han Y."/>
            <person name="Kim J."/>
            <person name="Mondo S.J."/>
            <person name="Hofstad B.A."/>
            <person name="Robles A."/>
            <person name="Haridas S."/>
            <person name="Riley R."/>
            <person name="LaButti K."/>
            <person name="Pangilinan J."/>
            <person name="Andreopoulos W."/>
            <person name="Lipzen A."/>
            <person name="Yan J."/>
            <person name="Wang M."/>
            <person name="Ng V."/>
            <person name="Grigoriev I.V."/>
            <person name="Spatafora J.W."/>
            <person name="Magnuson J.K."/>
            <person name="Baker S.E."/>
            <person name="Pomraning K.R."/>
        </authorList>
    </citation>
    <scope>NUCLEOTIDE SEQUENCE [LARGE SCALE GENOMIC DNA]</scope>
    <source>
        <strain evidence="10 11">Phaff 52-87</strain>
    </source>
</reference>
<dbReference type="GeneID" id="90040301"/>